<protein>
    <submittedName>
        <fullName evidence="1">Uncharacterized protein</fullName>
    </submittedName>
</protein>
<name>A0ABV2AUS5_9EUKA</name>
<evidence type="ECO:0000313" key="2">
    <source>
        <dbReference type="Proteomes" id="UP001439008"/>
    </source>
</evidence>
<comment type="caution">
    <text evidence="1">The sequence shown here is derived from an EMBL/GenBank/DDBJ whole genome shotgun (WGS) entry which is preliminary data.</text>
</comment>
<proteinExistence type="predicted"/>
<gene>
    <name evidence="1" type="ORF">MHBO_004963</name>
</gene>
<organism evidence="1 2">
    <name type="scientific">Bonamia ostreae</name>
    <dbReference type="NCBI Taxonomy" id="126728"/>
    <lineage>
        <taxon>Eukaryota</taxon>
        <taxon>Sar</taxon>
        <taxon>Rhizaria</taxon>
        <taxon>Endomyxa</taxon>
        <taxon>Ascetosporea</taxon>
        <taxon>Haplosporida</taxon>
        <taxon>Bonamia</taxon>
    </lineage>
</organism>
<accession>A0ABV2AUS5</accession>
<evidence type="ECO:0000313" key="1">
    <source>
        <dbReference type="EMBL" id="MES1923397.1"/>
    </source>
</evidence>
<sequence length="53" mass="5614">MPSRIHQRPFQTVRSVISGASRSSGAVGAVCWGEPETRFVARDTGTIVLSTPG</sequence>
<reference evidence="1 2" key="1">
    <citation type="journal article" date="2024" name="BMC Biol.">
        <title>Comparative genomics of Ascetosporea gives new insight into the evolutionary basis for animal parasitism in Rhizaria.</title>
        <authorList>
            <person name="Hiltunen Thoren M."/>
            <person name="Onut-Brannstrom I."/>
            <person name="Alfjorden A."/>
            <person name="Peckova H."/>
            <person name="Swords F."/>
            <person name="Hooper C."/>
            <person name="Holzer A.S."/>
            <person name="Bass D."/>
            <person name="Burki F."/>
        </authorList>
    </citation>
    <scope>NUCLEOTIDE SEQUENCE [LARGE SCALE GENOMIC DNA]</scope>
    <source>
        <strain evidence="1">20-A016</strain>
    </source>
</reference>
<dbReference type="Proteomes" id="UP001439008">
    <property type="component" value="Unassembled WGS sequence"/>
</dbReference>
<dbReference type="EMBL" id="JBDODL010005997">
    <property type="protein sequence ID" value="MES1923397.1"/>
    <property type="molecule type" value="Genomic_DNA"/>
</dbReference>
<keyword evidence="2" id="KW-1185">Reference proteome</keyword>